<keyword evidence="5" id="KW-1185">Reference proteome</keyword>
<gene>
    <name evidence="4" type="ORF">SAMN04488008_109131</name>
</gene>
<feature type="signal peptide" evidence="1">
    <location>
        <begin position="1"/>
        <end position="18"/>
    </location>
</feature>
<accession>A0A1H7VS04</accession>
<name>A0A1H7VS04_9FLAO</name>
<dbReference type="Gene3D" id="3.10.620.30">
    <property type="match status" value="1"/>
</dbReference>
<organism evidence="4 5">
    <name type="scientific">Maribacter orientalis</name>
    <dbReference type="NCBI Taxonomy" id="228957"/>
    <lineage>
        <taxon>Bacteria</taxon>
        <taxon>Pseudomonadati</taxon>
        <taxon>Bacteroidota</taxon>
        <taxon>Flavobacteriia</taxon>
        <taxon>Flavobacteriales</taxon>
        <taxon>Flavobacteriaceae</taxon>
        <taxon>Maribacter</taxon>
    </lineage>
</organism>
<dbReference type="Pfam" id="PF01841">
    <property type="entry name" value="Transglut_core"/>
    <property type="match status" value="1"/>
</dbReference>
<feature type="domain" description="DUF3857" evidence="3">
    <location>
        <begin position="53"/>
        <end position="211"/>
    </location>
</feature>
<dbReference type="AlphaFoldDB" id="A0A1H7VS04"/>
<dbReference type="STRING" id="228957.SAMN04488008_109131"/>
<evidence type="ECO:0000259" key="2">
    <source>
        <dbReference type="Pfam" id="PF01841"/>
    </source>
</evidence>
<evidence type="ECO:0000256" key="1">
    <source>
        <dbReference type="SAM" id="SignalP"/>
    </source>
</evidence>
<dbReference type="Gene3D" id="2.60.40.3140">
    <property type="match status" value="1"/>
</dbReference>
<proteinExistence type="predicted"/>
<dbReference type="InterPro" id="IPR002931">
    <property type="entry name" value="Transglutaminase-like"/>
</dbReference>
<feature type="chain" id="PRO_5011777531" evidence="1">
    <location>
        <begin position="19"/>
        <end position="630"/>
    </location>
</feature>
<dbReference type="EMBL" id="FNZN01000009">
    <property type="protein sequence ID" value="SEM11996.1"/>
    <property type="molecule type" value="Genomic_DNA"/>
</dbReference>
<dbReference type="InterPro" id="IPR038765">
    <property type="entry name" value="Papain-like_cys_pep_sf"/>
</dbReference>
<dbReference type="RefSeq" id="WP_091626623.1">
    <property type="nucleotide sequence ID" value="NZ_FNZN01000009.1"/>
</dbReference>
<evidence type="ECO:0000313" key="4">
    <source>
        <dbReference type="EMBL" id="SEM11996.1"/>
    </source>
</evidence>
<feature type="domain" description="Transglutaminase-like" evidence="2">
    <location>
        <begin position="273"/>
        <end position="382"/>
    </location>
</feature>
<dbReference type="Gene3D" id="2.60.120.1130">
    <property type="match status" value="1"/>
</dbReference>
<evidence type="ECO:0000259" key="3">
    <source>
        <dbReference type="Pfam" id="PF12969"/>
    </source>
</evidence>
<evidence type="ECO:0000313" key="5">
    <source>
        <dbReference type="Proteomes" id="UP000198990"/>
    </source>
</evidence>
<dbReference type="SUPFAM" id="SSF54001">
    <property type="entry name" value="Cysteine proteinases"/>
    <property type="match status" value="1"/>
</dbReference>
<protein>
    <submittedName>
        <fullName evidence="4">Transglutaminase-like superfamily protein</fullName>
    </submittedName>
</protein>
<dbReference type="OrthoDB" id="8595007at2"/>
<keyword evidence="1" id="KW-0732">Signal</keyword>
<reference evidence="5" key="1">
    <citation type="submission" date="2016-10" db="EMBL/GenBank/DDBJ databases">
        <authorList>
            <person name="Varghese N."/>
            <person name="Submissions S."/>
        </authorList>
    </citation>
    <scope>NUCLEOTIDE SEQUENCE [LARGE SCALE GENOMIC DNA]</scope>
    <source>
        <strain evidence="5">DSM 16471</strain>
    </source>
</reference>
<sequence>MRLLSFFLLFTATHAVFAQDYSFSKINPILLNNADAVVRLDEMSILVKSSDYMEITSTRVVTVLNESGSKHVNATAFYDKETTIRDLEAIIYNENGEEIDKIKEKDFIDQTATGEGTLYSDSRVKFLRYTPVNYPYTIVLNKKYTTSDTAFMPRWYFLDGYKISVEKSEFNLNLPSGIKYRFKDNNLDTFEVQRTANENGLKYNAANLKAIESEDFDPEFRDFAPNVQLALEDYNLKGVSGHATNWKEFGSWVYNSLLAERGELDSSTIQRIQGLVKGIEDPKEKIKKVYQFVQDNTRYISVQMGIGGWMPISAKEVDRVKYGDCKGLTNYTMSLLKAVGIESYYTIVSADAQMKSLDFDFPSLQGNHAFLNVPLKDEEIWLECTSQVVPANFLGTFTDNRYVLKVGPNGGELVKSRQYLPEQSKQQTMAEINIGEDIIDAHIEIKSTGIQYNQKYGLANDSKEDIEKYYKHYWDYVNDVHILNHELINDKDSIVTTEKVDFNTSGYLSKAGERILFAPNMLNRNEYVPKRNKDRNRDIVIKRGYLDEDDFIIELPNGYKVEANLKPTKLNNEFGEFEVSVEQLSDSKLNYKRRLLIKPGIFPKTSYDDYRNFRKTISRVDASKIVFIKK</sequence>
<dbReference type="Proteomes" id="UP000198990">
    <property type="component" value="Unassembled WGS sequence"/>
</dbReference>
<dbReference type="Pfam" id="PF12969">
    <property type="entry name" value="DUF3857"/>
    <property type="match status" value="1"/>
</dbReference>
<dbReference type="InterPro" id="IPR024618">
    <property type="entry name" value="DUF3857"/>
</dbReference>